<evidence type="ECO:0000256" key="5">
    <source>
        <dbReference type="RuleBase" id="RU363019"/>
    </source>
</evidence>
<keyword evidence="3 5" id="KW-0697">Rotamase</keyword>
<evidence type="ECO:0000313" key="8">
    <source>
        <dbReference type="Proteomes" id="UP000886749"/>
    </source>
</evidence>
<sequence length="204" mass="22203">MGEFRVRFFPEVAPLAVENFKQLATSGRYNNTIFFRVINNFMIQGGDTTNTGSGFDSFNGGTFADEFSEQALNLRGALCMANQGTPNTNGCQFYVVQAPQEALVSNIWTQLREKMDRVYPDAIKVLYQTYGGCPWLDFSYTVFGQVYEGMDVVDAIAAVPTNEQDKPDTDVVVQSVTLSTYTAATDPAATSSTASTESAVTPAA</sequence>
<accession>A0A9D1AJK3</accession>
<organism evidence="7 8">
    <name type="scientific">Candidatus Egerieicola pullicola</name>
    <dbReference type="NCBI Taxonomy" id="2840775"/>
    <lineage>
        <taxon>Bacteria</taxon>
        <taxon>Bacillati</taxon>
        <taxon>Bacillota</taxon>
        <taxon>Clostridia</taxon>
        <taxon>Eubacteriales</taxon>
        <taxon>Oscillospiraceae</taxon>
        <taxon>Oscillospiraceae incertae sedis</taxon>
        <taxon>Candidatus Egerieicola</taxon>
    </lineage>
</organism>
<dbReference type="Proteomes" id="UP000886749">
    <property type="component" value="Unassembled WGS sequence"/>
</dbReference>
<dbReference type="PANTHER" id="PTHR45625:SF4">
    <property type="entry name" value="PEPTIDYLPROLYL ISOMERASE DOMAIN AND WD REPEAT-CONTAINING PROTEIN 1"/>
    <property type="match status" value="1"/>
</dbReference>
<reference evidence="7" key="2">
    <citation type="journal article" date="2021" name="PeerJ">
        <title>Extensive microbial diversity within the chicken gut microbiome revealed by metagenomics and culture.</title>
        <authorList>
            <person name="Gilroy R."/>
            <person name="Ravi A."/>
            <person name="Getino M."/>
            <person name="Pursley I."/>
            <person name="Horton D.L."/>
            <person name="Alikhan N.F."/>
            <person name="Baker D."/>
            <person name="Gharbi K."/>
            <person name="Hall N."/>
            <person name="Watson M."/>
            <person name="Adriaenssens E.M."/>
            <person name="Foster-Nyarko E."/>
            <person name="Jarju S."/>
            <person name="Secka A."/>
            <person name="Antonio M."/>
            <person name="Oren A."/>
            <person name="Chaudhuri R.R."/>
            <person name="La Ragione R."/>
            <person name="Hildebrand F."/>
            <person name="Pallen M.J."/>
        </authorList>
    </citation>
    <scope>NUCLEOTIDE SEQUENCE</scope>
    <source>
        <strain evidence="7">CHK184-25365</strain>
    </source>
</reference>
<dbReference type="SUPFAM" id="SSF50891">
    <property type="entry name" value="Cyclophilin-like"/>
    <property type="match status" value="1"/>
</dbReference>
<name>A0A9D1AJK3_9FIRM</name>
<dbReference type="AlphaFoldDB" id="A0A9D1AJK3"/>
<dbReference type="EC" id="5.2.1.8" evidence="5"/>
<evidence type="ECO:0000256" key="2">
    <source>
        <dbReference type="ARBA" id="ARBA00007365"/>
    </source>
</evidence>
<dbReference type="PIRSF" id="PIRSF001467">
    <property type="entry name" value="Peptidylpro_ismrse"/>
    <property type="match status" value="1"/>
</dbReference>
<dbReference type="InterPro" id="IPR024936">
    <property type="entry name" value="Cyclophilin-type_PPIase"/>
</dbReference>
<evidence type="ECO:0000256" key="3">
    <source>
        <dbReference type="ARBA" id="ARBA00023110"/>
    </source>
</evidence>
<reference evidence="7" key="1">
    <citation type="submission" date="2020-10" db="EMBL/GenBank/DDBJ databases">
        <authorList>
            <person name="Gilroy R."/>
        </authorList>
    </citation>
    <scope>NUCLEOTIDE SEQUENCE</scope>
    <source>
        <strain evidence="7">CHK184-25365</strain>
    </source>
</reference>
<feature type="domain" description="PPIase cyclophilin-type" evidence="6">
    <location>
        <begin position="1"/>
        <end position="178"/>
    </location>
</feature>
<dbReference type="Gene3D" id="2.40.100.10">
    <property type="entry name" value="Cyclophilin-like"/>
    <property type="match status" value="1"/>
</dbReference>
<protein>
    <recommendedName>
        <fullName evidence="5">Peptidyl-prolyl cis-trans isomerase</fullName>
        <shortName evidence="5">PPIase</shortName>
        <ecNumber evidence="5">5.2.1.8</ecNumber>
    </recommendedName>
</protein>
<evidence type="ECO:0000313" key="7">
    <source>
        <dbReference type="EMBL" id="HIR40956.1"/>
    </source>
</evidence>
<dbReference type="CDD" id="cd00317">
    <property type="entry name" value="cyclophilin"/>
    <property type="match status" value="1"/>
</dbReference>
<gene>
    <name evidence="7" type="ORF">IAB36_03910</name>
</gene>
<evidence type="ECO:0000256" key="1">
    <source>
        <dbReference type="ARBA" id="ARBA00002388"/>
    </source>
</evidence>
<dbReference type="Pfam" id="PF00160">
    <property type="entry name" value="Pro_isomerase"/>
    <property type="match status" value="1"/>
</dbReference>
<dbReference type="PRINTS" id="PR00153">
    <property type="entry name" value="CSAPPISMRASE"/>
</dbReference>
<comment type="similarity">
    <text evidence="2 5">Belongs to the cyclophilin-type PPIase family.</text>
</comment>
<dbReference type="InterPro" id="IPR044666">
    <property type="entry name" value="Cyclophilin_A-like"/>
</dbReference>
<comment type="caution">
    <text evidence="7">The sequence shown here is derived from an EMBL/GenBank/DDBJ whole genome shotgun (WGS) entry which is preliminary data.</text>
</comment>
<keyword evidence="4 5" id="KW-0413">Isomerase</keyword>
<proteinExistence type="inferred from homology"/>
<dbReference type="EMBL" id="DVGY01000086">
    <property type="protein sequence ID" value="HIR40956.1"/>
    <property type="molecule type" value="Genomic_DNA"/>
</dbReference>
<comment type="catalytic activity">
    <reaction evidence="5">
        <text>[protein]-peptidylproline (omega=180) = [protein]-peptidylproline (omega=0)</text>
        <dbReference type="Rhea" id="RHEA:16237"/>
        <dbReference type="Rhea" id="RHEA-COMP:10747"/>
        <dbReference type="Rhea" id="RHEA-COMP:10748"/>
        <dbReference type="ChEBI" id="CHEBI:83833"/>
        <dbReference type="ChEBI" id="CHEBI:83834"/>
        <dbReference type="EC" id="5.2.1.8"/>
    </reaction>
</comment>
<evidence type="ECO:0000256" key="4">
    <source>
        <dbReference type="ARBA" id="ARBA00023235"/>
    </source>
</evidence>
<comment type="function">
    <text evidence="1 5">PPIases accelerate the folding of proteins. It catalyzes the cis-trans isomerization of proline imidic peptide bonds in oligopeptides.</text>
</comment>
<dbReference type="PROSITE" id="PS50072">
    <property type="entry name" value="CSA_PPIASE_2"/>
    <property type="match status" value="1"/>
</dbReference>
<dbReference type="GO" id="GO:0003755">
    <property type="term" value="F:peptidyl-prolyl cis-trans isomerase activity"/>
    <property type="evidence" value="ECO:0007669"/>
    <property type="project" value="UniProtKB-UniRule"/>
</dbReference>
<dbReference type="PANTHER" id="PTHR45625">
    <property type="entry name" value="PEPTIDYL-PROLYL CIS-TRANS ISOMERASE-RELATED"/>
    <property type="match status" value="1"/>
</dbReference>
<dbReference type="InterPro" id="IPR002130">
    <property type="entry name" value="Cyclophilin-type_PPIase_dom"/>
</dbReference>
<evidence type="ECO:0000259" key="6">
    <source>
        <dbReference type="PROSITE" id="PS50072"/>
    </source>
</evidence>
<dbReference type="InterPro" id="IPR029000">
    <property type="entry name" value="Cyclophilin-like_dom_sf"/>
</dbReference>